<protein>
    <submittedName>
        <fullName evidence="3">NAD(P)-dependent dehydrogenase (Short-subunit alcohol dehydrogenase family)</fullName>
    </submittedName>
</protein>
<dbReference type="InterPro" id="IPR036291">
    <property type="entry name" value="NAD(P)-bd_dom_sf"/>
</dbReference>
<comment type="caution">
    <text evidence="3">The sequence shown here is derived from an EMBL/GenBank/DDBJ whole genome shotgun (WGS) entry which is preliminary data.</text>
</comment>
<dbReference type="FunFam" id="3.40.50.720:FF:000084">
    <property type="entry name" value="Short-chain dehydrogenase reductase"/>
    <property type="match status" value="1"/>
</dbReference>
<dbReference type="PROSITE" id="PS00061">
    <property type="entry name" value="ADH_SHORT"/>
    <property type="match status" value="1"/>
</dbReference>
<dbReference type="EMBL" id="QJSP01000029">
    <property type="protein sequence ID" value="PYE11849.1"/>
    <property type="molecule type" value="Genomic_DNA"/>
</dbReference>
<comment type="similarity">
    <text evidence="1">Belongs to the short-chain dehydrogenases/reductases (SDR) family.</text>
</comment>
<evidence type="ECO:0000256" key="2">
    <source>
        <dbReference type="ARBA" id="ARBA00023002"/>
    </source>
</evidence>
<dbReference type="Proteomes" id="UP000247591">
    <property type="component" value="Unassembled WGS sequence"/>
</dbReference>
<evidence type="ECO:0000313" key="4">
    <source>
        <dbReference type="Proteomes" id="UP000247591"/>
    </source>
</evidence>
<gene>
    <name evidence="3" type="ORF">DFR67_12916</name>
</gene>
<reference evidence="3 4" key="1">
    <citation type="submission" date="2018-06" db="EMBL/GenBank/DDBJ databases">
        <title>Genomic Encyclopedia of Type Strains, Phase IV (KMG-IV): sequencing the most valuable type-strain genomes for metagenomic binning, comparative biology and taxonomic classification.</title>
        <authorList>
            <person name="Goeker M."/>
        </authorList>
    </citation>
    <scope>NUCLEOTIDE SEQUENCE [LARGE SCALE GENOMIC DNA]</scope>
    <source>
        <strain evidence="3 4">DSM 45521</strain>
    </source>
</reference>
<proteinExistence type="inferred from homology"/>
<sequence length="194" mass="20724">MEMDVTDSQSIDNIFQQVRNRLGPVSVLVNNAGIIARGPAKDLSEDEWRRVLETDLTGVFLCSKAAFSHMSNLGGGSIINVGSIAGFVGLAGRLAYTTAKAGLSGFTRTLALEWAKDGIRVNTVAPGWTRTEMVVKGLQAGLLDENVLVERIPQKRLADPSEIASAVRFFASPESSYVTGQTLIVDGGFTINGH</sequence>
<dbReference type="InterPro" id="IPR020904">
    <property type="entry name" value="Sc_DH/Rdtase_CS"/>
</dbReference>
<dbReference type="PANTHER" id="PTHR42760">
    <property type="entry name" value="SHORT-CHAIN DEHYDROGENASES/REDUCTASES FAMILY MEMBER"/>
    <property type="match status" value="1"/>
</dbReference>
<dbReference type="SUPFAM" id="SSF51735">
    <property type="entry name" value="NAD(P)-binding Rossmann-fold domains"/>
    <property type="match status" value="1"/>
</dbReference>
<keyword evidence="4" id="KW-1185">Reference proteome</keyword>
<dbReference type="GO" id="GO:0016616">
    <property type="term" value="F:oxidoreductase activity, acting on the CH-OH group of donors, NAD or NADP as acceptor"/>
    <property type="evidence" value="ECO:0007669"/>
    <property type="project" value="TreeGrafter"/>
</dbReference>
<dbReference type="AlphaFoldDB" id="A0A318RS78"/>
<dbReference type="Gene3D" id="3.40.50.720">
    <property type="entry name" value="NAD(P)-binding Rossmann-like Domain"/>
    <property type="match status" value="1"/>
</dbReference>
<accession>A0A318RS78</accession>
<name>A0A318RS78_WILLI</name>
<evidence type="ECO:0000313" key="3">
    <source>
        <dbReference type="EMBL" id="PYE11849.1"/>
    </source>
</evidence>
<organism evidence="3 4">
    <name type="scientific">Williamsia limnetica</name>
    <dbReference type="NCBI Taxonomy" id="882452"/>
    <lineage>
        <taxon>Bacteria</taxon>
        <taxon>Bacillati</taxon>
        <taxon>Actinomycetota</taxon>
        <taxon>Actinomycetes</taxon>
        <taxon>Mycobacteriales</taxon>
        <taxon>Nocardiaceae</taxon>
        <taxon>Williamsia</taxon>
    </lineage>
</organism>
<evidence type="ECO:0000256" key="1">
    <source>
        <dbReference type="ARBA" id="ARBA00006484"/>
    </source>
</evidence>
<dbReference type="PRINTS" id="PR00080">
    <property type="entry name" value="SDRFAMILY"/>
</dbReference>
<dbReference type="InterPro" id="IPR002347">
    <property type="entry name" value="SDR_fam"/>
</dbReference>
<dbReference type="PRINTS" id="PR00081">
    <property type="entry name" value="GDHRDH"/>
</dbReference>
<dbReference type="Pfam" id="PF13561">
    <property type="entry name" value="adh_short_C2"/>
    <property type="match status" value="1"/>
</dbReference>
<keyword evidence="2" id="KW-0560">Oxidoreductase</keyword>